<keyword evidence="8" id="KW-0289">Folate biosynthesis</keyword>
<dbReference type="GO" id="GO:0046654">
    <property type="term" value="P:tetrahydrofolate biosynthetic process"/>
    <property type="evidence" value="ECO:0007669"/>
    <property type="project" value="UniProtKB-UniPathway"/>
</dbReference>
<dbReference type="OMA" id="TLPHPKW"/>
<dbReference type="AlphaFoldDB" id="A0A0G9GJE9"/>
<keyword evidence="7" id="KW-0067">ATP-binding</keyword>
<proteinExistence type="predicted"/>
<comment type="pathway">
    <text evidence="2">Cofactor biosynthesis; tetrahydrofolate biosynthesis; 2-amino-4-hydroxy-6-hydroxymethyl-7,8-dihydropteridine diphosphate from 7,8-dihydroneopterin triphosphate: step 4/4.</text>
</comment>
<evidence type="ECO:0000256" key="4">
    <source>
        <dbReference type="ARBA" id="ARBA00022679"/>
    </source>
</evidence>
<evidence type="ECO:0000313" key="11">
    <source>
        <dbReference type="EMBL" id="KZU98417.1"/>
    </source>
</evidence>
<evidence type="ECO:0000256" key="8">
    <source>
        <dbReference type="ARBA" id="ARBA00022909"/>
    </source>
</evidence>
<evidence type="ECO:0000256" key="7">
    <source>
        <dbReference type="ARBA" id="ARBA00022840"/>
    </source>
</evidence>
<dbReference type="GO" id="GO:0005524">
    <property type="term" value="F:ATP binding"/>
    <property type="evidence" value="ECO:0007669"/>
    <property type="project" value="UniProtKB-KW"/>
</dbReference>
<dbReference type="GO" id="GO:0016301">
    <property type="term" value="F:kinase activity"/>
    <property type="evidence" value="ECO:0007669"/>
    <property type="project" value="UniProtKB-KW"/>
</dbReference>
<reference evidence="14 19" key="3">
    <citation type="submission" date="2020-12" db="EMBL/GenBank/DDBJ databases">
        <title>Whole genome sequencing of Lactobacillus plantarum PC518.</title>
        <authorList>
            <person name="Guo Q."/>
        </authorList>
    </citation>
    <scope>NUCLEOTIDE SEQUENCE [LARGE SCALE GENOMIC DNA]</scope>
    <source>
        <strain evidence="14 19">PC518</strain>
    </source>
</reference>
<comment type="catalytic activity">
    <reaction evidence="1">
        <text>6-hydroxymethyl-7,8-dihydropterin + ATP = (7,8-dihydropterin-6-yl)methyl diphosphate + AMP + H(+)</text>
        <dbReference type="Rhea" id="RHEA:11412"/>
        <dbReference type="ChEBI" id="CHEBI:15378"/>
        <dbReference type="ChEBI" id="CHEBI:30616"/>
        <dbReference type="ChEBI" id="CHEBI:44841"/>
        <dbReference type="ChEBI" id="CHEBI:72950"/>
        <dbReference type="ChEBI" id="CHEBI:456215"/>
        <dbReference type="EC" id="2.7.6.3"/>
    </reaction>
</comment>
<name>A0A0G9GJE9_LACPN</name>
<dbReference type="EMBL" id="LUXM01000005">
    <property type="protein sequence ID" value="KZU98417.1"/>
    <property type="molecule type" value="Genomic_DNA"/>
</dbReference>
<dbReference type="InterPro" id="IPR035907">
    <property type="entry name" value="Hppk_sf"/>
</dbReference>
<evidence type="ECO:0000256" key="2">
    <source>
        <dbReference type="ARBA" id="ARBA00005051"/>
    </source>
</evidence>
<evidence type="ECO:0000256" key="5">
    <source>
        <dbReference type="ARBA" id="ARBA00022741"/>
    </source>
</evidence>
<reference evidence="15 16" key="1">
    <citation type="submission" date="2016-03" db="EMBL/GenBank/DDBJ databases">
        <title>Comparative genomics of 54 Lactobacillus plantarum strains reveals genomic uncoupling from niche constraints.</title>
        <authorList>
            <person name="Martino M.E."/>
        </authorList>
    </citation>
    <scope>NUCLEOTIDE SEQUENCE [LARGE SCALE GENOMIC DNA]</scope>
    <source>
        <strain evidence="11 16">19.1</strain>
        <strain evidence="12 15">NAB2</strain>
        <strain evidence="10 17">Nizo2260</strain>
    </source>
</reference>
<evidence type="ECO:0000313" key="15">
    <source>
        <dbReference type="Proteomes" id="UP000076872"/>
    </source>
</evidence>
<protein>
    <recommendedName>
        <fullName evidence="3">2-amino-4-hydroxy-6-hydroxymethyldihydropteridine diphosphokinase</fullName>
        <ecNumber evidence="3">2.7.6.3</ecNumber>
    </recommendedName>
</protein>
<gene>
    <name evidence="13" type="primary">folK</name>
    <name evidence="14" type="ORF">JH395_13525</name>
    <name evidence="11" type="ORF">Lp19_0301</name>
    <name evidence="13" type="ORF">LPJSA22_02975</name>
    <name evidence="12" type="ORF">NAB2_3197</name>
    <name evidence="10" type="ORF">Nizo2260_1664</name>
</gene>
<dbReference type="GO" id="GO:0046656">
    <property type="term" value="P:folic acid biosynthetic process"/>
    <property type="evidence" value="ECO:0007669"/>
    <property type="project" value="UniProtKB-KW"/>
</dbReference>
<dbReference type="EC" id="2.7.6.3" evidence="3"/>
<dbReference type="EMBL" id="CP066817">
    <property type="protein sequence ID" value="QQM60717.1"/>
    <property type="molecule type" value="Genomic_DNA"/>
</dbReference>
<dbReference type="Gene3D" id="3.30.70.560">
    <property type="entry name" value="7,8-Dihydro-6-hydroxymethylpterin-pyrophosphokinase HPPK"/>
    <property type="match status" value="1"/>
</dbReference>
<evidence type="ECO:0000313" key="12">
    <source>
        <dbReference type="EMBL" id="KZV00608.1"/>
    </source>
</evidence>
<dbReference type="EMBL" id="MCOL01000001">
    <property type="protein sequence ID" value="ODO62957.1"/>
    <property type="molecule type" value="Genomic_DNA"/>
</dbReference>
<dbReference type="InterPro" id="IPR000550">
    <property type="entry name" value="Hppk"/>
</dbReference>
<dbReference type="Proteomes" id="UP000076989">
    <property type="component" value="Unassembled WGS sequence"/>
</dbReference>
<evidence type="ECO:0000313" key="17">
    <source>
        <dbReference type="Proteomes" id="UP000076989"/>
    </source>
</evidence>
<dbReference type="CDD" id="cd00483">
    <property type="entry name" value="HPPK"/>
    <property type="match status" value="1"/>
</dbReference>
<dbReference type="NCBIfam" id="TIGR01498">
    <property type="entry name" value="folK"/>
    <property type="match status" value="1"/>
</dbReference>
<sequence>MASREERVYLSVGSNIHPRVQNIQQALSRLRAVNGVNVIDESHWYETQPWGKRDQANFYNVSVSLTTNLTPEELLDELHTIEQAGHRQRLVHWGPRTIDLDIIFWGDRQINTATLTIPHAQAAKRNFVLLPTAEIAKTDVLVGPQVAQLIAANQDQSWIKKVRNVSELDD</sequence>
<evidence type="ECO:0000313" key="13">
    <source>
        <dbReference type="EMBL" id="ODO62957.1"/>
    </source>
</evidence>
<organism evidence="13 18">
    <name type="scientific">Lactiplantibacillus plantarum</name>
    <name type="common">Lactobacillus plantarum</name>
    <dbReference type="NCBI Taxonomy" id="1590"/>
    <lineage>
        <taxon>Bacteria</taxon>
        <taxon>Bacillati</taxon>
        <taxon>Bacillota</taxon>
        <taxon>Bacilli</taxon>
        <taxon>Lactobacillales</taxon>
        <taxon>Lactobacillaceae</taxon>
        <taxon>Lactiplantibacillus</taxon>
    </lineage>
</organism>
<reference evidence="13 18" key="2">
    <citation type="submission" date="2016-08" db="EMBL/GenBank/DDBJ databases">
        <title>Genome sequencing of Lactobacillus plantarum JSA22, isolated from fermented soybean paste.</title>
        <authorList>
            <person name="Choi H.S."/>
        </authorList>
    </citation>
    <scope>NUCLEOTIDE SEQUENCE [LARGE SCALE GENOMIC DNA]</scope>
    <source>
        <strain evidence="13 18">JSA22</strain>
    </source>
</reference>
<dbReference type="EMBL" id="LUWI01000022">
    <property type="protein sequence ID" value="KZU03424.1"/>
    <property type="molecule type" value="Genomic_DNA"/>
</dbReference>
<dbReference type="KEGG" id="lpb:SH83_13745"/>
<evidence type="ECO:0000256" key="1">
    <source>
        <dbReference type="ARBA" id="ARBA00000198"/>
    </source>
</evidence>
<evidence type="ECO:0000313" key="19">
    <source>
        <dbReference type="Proteomes" id="UP000595466"/>
    </source>
</evidence>
<dbReference type="PATRIC" id="fig|1590.142.peg.2951"/>
<evidence type="ECO:0000256" key="3">
    <source>
        <dbReference type="ARBA" id="ARBA00013253"/>
    </source>
</evidence>
<dbReference type="SUPFAM" id="SSF55083">
    <property type="entry name" value="6-hydroxymethyl-7,8-dihydropterin pyrophosphokinase, HPPK"/>
    <property type="match status" value="1"/>
</dbReference>
<dbReference type="PANTHER" id="PTHR43071">
    <property type="entry name" value="2-AMINO-4-HYDROXY-6-HYDROXYMETHYLDIHYDROPTERIDINE PYROPHOSPHOKINASE"/>
    <property type="match status" value="1"/>
</dbReference>
<dbReference type="Proteomes" id="UP000076872">
    <property type="component" value="Unassembled WGS sequence"/>
</dbReference>
<evidence type="ECO:0000313" key="18">
    <source>
        <dbReference type="Proteomes" id="UP000094892"/>
    </source>
</evidence>
<accession>A0A0G9GJE9</accession>
<evidence type="ECO:0000313" key="10">
    <source>
        <dbReference type="EMBL" id="KZU03424.1"/>
    </source>
</evidence>
<dbReference type="Pfam" id="PF01288">
    <property type="entry name" value="HPPK"/>
    <property type="match status" value="1"/>
</dbReference>
<dbReference type="PANTHER" id="PTHR43071:SF1">
    <property type="entry name" value="2-AMINO-4-HYDROXY-6-HYDROXYMETHYLDIHYDROPTERIDINE PYROPHOSPHOKINASE"/>
    <property type="match status" value="1"/>
</dbReference>
<dbReference type="GeneID" id="77216394"/>
<dbReference type="Proteomes" id="UP000595466">
    <property type="component" value="Chromosome"/>
</dbReference>
<dbReference type="GO" id="GO:0003848">
    <property type="term" value="F:2-amino-4-hydroxy-6-hydroxymethyldihydropteridine diphosphokinase activity"/>
    <property type="evidence" value="ECO:0007669"/>
    <property type="project" value="UniProtKB-EC"/>
</dbReference>
<evidence type="ECO:0000256" key="6">
    <source>
        <dbReference type="ARBA" id="ARBA00022777"/>
    </source>
</evidence>
<dbReference type="PROSITE" id="PS00794">
    <property type="entry name" value="HPPK"/>
    <property type="match status" value="1"/>
</dbReference>
<keyword evidence="6 13" id="KW-0418">Kinase</keyword>
<dbReference type="EMBL" id="LUXO01000039">
    <property type="protein sequence ID" value="KZV00608.1"/>
    <property type="molecule type" value="Genomic_DNA"/>
</dbReference>
<dbReference type="Proteomes" id="UP000094892">
    <property type="component" value="Unassembled WGS sequence"/>
</dbReference>
<keyword evidence="4 13" id="KW-0808">Transferase</keyword>
<dbReference type="Proteomes" id="UP000076882">
    <property type="component" value="Unassembled WGS sequence"/>
</dbReference>
<feature type="domain" description="7,8-dihydro-6-hydroxymethylpterin-pyrophosphokinase" evidence="9">
    <location>
        <begin position="92"/>
        <end position="103"/>
    </location>
</feature>
<evidence type="ECO:0000259" key="9">
    <source>
        <dbReference type="PROSITE" id="PS00794"/>
    </source>
</evidence>
<evidence type="ECO:0000313" key="14">
    <source>
        <dbReference type="EMBL" id="QQM60717.1"/>
    </source>
</evidence>
<dbReference type="RefSeq" id="WP_003642516.1">
    <property type="nucleotide sequence ID" value="NZ_AP018405.1"/>
</dbReference>
<keyword evidence="5" id="KW-0547">Nucleotide-binding</keyword>
<dbReference type="UniPathway" id="UPA00077">
    <property type="reaction ID" value="UER00155"/>
</dbReference>
<evidence type="ECO:0000313" key="16">
    <source>
        <dbReference type="Proteomes" id="UP000076882"/>
    </source>
</evidence>